<protein>
    <submittedName>
        <fullName evidence="4">Putative acetyltransferase</fullName>
        <ecNumber evidence="4">2.3.1.-</ecNumber>
    </submittedName>
</protein>
<dbReference type="PANTHER" id="PTHR43877:SF2">
    <property type="entry name" value="AMINOALKYLPHOSPHONATE N-ACETYLTRANSFERASE-RELATED"/>
    <property type="match status" value="1"/>
</dbReference>
<evidence type="ECO:0000313" key="4">
    <source>
        <dbReference type="EMBL" id="MBB3773493.1"/>
    </source>
</evidence>
<dbReference type="SUPFAM" id="SSF55729">
    <property type="entry name" value="Acyl-CoA N-acyltransferases (Nat)"/>
    <property type="match status" value="1"/>
</dbReference>
<dbReference type="CDD" id="cd04301">
    <property type="entry name" value="NAT_SF"/>
    <property type="match status" value="1"/>
</dbReference>
<dbReference type="EMBL" id="JACICD010000011">
    <property type="protein sequence ID" value="MBB3773493.1"/>
    <property type="molecule type" value="Genomic_DNA"/>
</dbReference>
<name>A0A839ZFA1_9HYPH</name>
<dbReference type="InterPro" id="IPR016181">
    <property type="entry name" value="Acyl_CoA_acyltransferase"/>
</dbReference>
<evidence type="ECO:0000256" key="2">
    <source>
        <dbReference type="ARBA" id="ARBA00023315"/>
    </source>
</evidence>
<reference evidence="4 5" key="1">
    <citation type="submission" date="2020-08" db="EMBL/GenBank/DDBJ databases">
        <title>Genomic Encyclopedia of Type Strains, Phase IV (KMG-IV): sequencing the most valuable type-strain genomes for metagenomic binning, comparative biology and taxonomic classification.</title>
        <authorList>
            <person name="Goeker M."/>
        </authorList>
    </citation>
    <scope>NUCLEOTIDE SEQUENCE [LARGE SCALE GENOMIC DNA]</scope>
    <source>
        <strain evidence="4 5">DSM 5895</strain>
    </source>
</reference>
<organism evidence="4 5">
    <name type="scientific">Ancylobacter tetraedralis</name>
    <dbReference type="NCBI Taxonomy" id="217068"/>
    <lineage>
        <taxon>Bacteria</taxon>
        <taxon>Pseudomonadati</taxon>
        <taxon>Pseudomonadota</taxon>
        <taxon>Alphaproteobacteria</taxon>
        <taxon>Hyphomicrobiales</taxon>
        <taxon>Xanthobacteraceae</taxon>
        <taxon>Ancylobacter</taxon>
    </lineage>
</organism>
<dbReference type="AlphaFoldDB" id="A0A839ZFA1"/>
<gene>
    <name evidence="4" type="ORF">FHS55_004130</name>
</gene>
<keyword evidence="1 4" id="KW-0808">Transferase</keyword>
<evidence type="ECO:0000256" key="1">
    <source>
        <dbReference type="ARBA" id="ARBA00022679"/>
    </source>
</evidence>
<dbReference type="Pfam" id="PF00583">
    <property type="entry name" value="Acetyltransf_1"/>
    <property type="match status" value="1"/>
</dbReference>
<feature type="domain" description="N-acetyltransferase" evidence="3">
    <location>
        <begin position="4"/>
        <end position="175"/>
    </location>
</feature>
<evidence type="ECO:0000259" key="3">
    <source>
        <dbReference type="PROSITE" id="PS51186"/>
    </source>
</evidence>
<keyword evidence="5" id="KW-1185">Reference proteome</keyword>
<dbReference type="PANTHER" id="PTHR43877">
    <property type="entry name" value="AMINOALKYLPHOSPHONATE N-ACETYLTRANSFERASE-RELATED-RELATED"/>
    <property type="match status" value="1"/>
</dbReference>
<dbReference type="InterPro" id="IPR000182">
    <property type="entry name" value="GNAT_dom"/>
</dbReference>
<dbReference type="PROSITE" id="PS51186">
    <property type="entry name" value="GNAT"/>
    <property type="match status" value="1"/>
</dbReference>
<dbReference type="Gene3D" id="3.40.630.30">
    <property type="match status" value="1"/>
</dbReference>
<keyword evidence="2 4" id="KW-0012">Acyltransferase</keyword>
<evidence type="ECO:0000313" key="5">
    <source>
        <dbReference type="Proteomes" id="UP000533469"/>
    </source>
</evidence>
<dbReference type="GO" id="GO:0016747">
    <property type="term" value="F:acyltransferase activity, transferring groups other than amino-acyl groups"/>
    <property type="evidence" value="ECO:0007669"/>
    <property type="project" value="InterPro"/>
</dbReference>
<dbReference type="EC" id="2.3.1.-" evidence="4"/>
<comment type="caution">
    <text evidence="4">The sequence shown here is derived from an EMBL/GenBank/DDBJ whole genome shotgun (WGS) entry which is preliminary data.</text>
</comment>
<dbReference type="Proteomes" id="UP000533469">
    <property type="component" value="Unassembled WGS sequence"/>
</dbReference>
<accession>A0A839ZFA1</accession>
<dbReference type="RefSeq" id="WP_343056301.1">
    <property type="nucleotide sequence ID" value="NZ_JACICD010000011.1"/>
</dbReference>
<dbReference type="InterPro" id="IPR050832">
    <property type="entry name" value="Bact_Acetyltransf"/>
</dbReference>
<sequence length="188" mass="20159">MKSVTIRMARDTDGDAIAGLIAGAFAEYAGCVFDRAAEFPELDAIASHFAARGGVIWVAEGGVEGTFEGGKPPAVIGSLAIAPSGDDDAPAGALELFKVYVAASARRRGVARALFDEARRHALAREAPEIRLWTDTRFLDAHRFYERCGFRRISGARACHDLSATWEYPYRLGLRAAGDALADLLAES</sequence>
<proteinExistence type="predicted"/>